<name>A0ABU9EEU6_9BACT</name>
<organism evidence="1 2">
    <name type="scientific">Gaopeijia maritima</name>
    <dbReference type="NCBI Taxonomy" id="3119007"/>
    <lineage>
        <taxon>Bacteria</taxon>
        <taxon>Pseudomonadati</taxon>
        <taxon>Gemmatimonadota</taxon>
        <taxon>Longimicrobiia</taxon>
        <taxon>Gaopeijiales</taxon>
        <taxon>Gaopeijiaceae</taxon>
        <taxon>Gaopeijia</taxon>
    </lineage>
</organism>
<dbReference type="EMBL" id="JBBHLI010000011">
    <property type="protein sequence ID" value="MEK9502465.1"/>
    <property type="molecule type" value="Genomic_DNA"/>
</dbReference>
<accession>A0ABU9EEU6</accession>
<reference evidence="1 2" key="1">
    <citation type="submission" date="2024-02" db="EMBL/GenBank/DDBJ databases">
        <title>A novel Gemmatimonadota bacterium.</title>
        <authorList>
            <person name="Du Z.-J."/>
            <person name="Ye Y.-Q."/>
        </authorList>
    </citation>
    <scope>NUCLEOTIDE SEQUENCE [LARGE SCALE GENOMIC DNA]</scope>
    <source>
        <strain evidence="1 2">DH-20</strain>
    </source>
</reference>
<comment type="caution">
    <text evidence="1">The sequence shown here is derived from an EMBL/GenBank/DDBJ whole genome shotgun (WGS) entry which is preliminary data.</text>
</comment>
<gene>
    <name evidence="1" type="ORF">WI372_15835</name>
</gene>
<keyword evidence="2" id="KW-1185">Reference proteome</keyword>
<evidence type="ECO:0000313" key="2">
    <source>
        <dbReference type="Proteomes" id="UP001484239"/>
    </source>
</evidence>
<dbReference type="Proteomes" id="UP001484239">
    <property type="component" value="Unassembled WGS sequence"/>
</dbReference>
<dbReference type="RefSeq" id="WP_405278624.1">
    <property type="nucleotide sequence ID" value="NZ_JBBHLI010000011.1"/>
</dbReference>
<sequence>MKSQKEKACRRRRRREIQLLSSESAWLQKALFALQKAEAAREKLADTRDEDVPPFELPLDDETLSVEEFQEAMENRIHDLLEDVRGRRRTLR</sequence>
<evidence type="ECO:0000313" key="1">
    <source>
        <dbReference type="EMBL" id="MEK9502465.1"/>
    </source>
</evidence>
<protein>
    <submittedName>
        <fullName evidence="1">Uncharacterized protein</fullName>
    </submittedName>
</protein>
<proteinExistence type="predicted"/>